<dbReference type="NCBIfam" id="NF033510">
    <property type="entry name" value="Ca_tandemer"/>
    <property type="match status" value="5"/>
</dbReference>
<dbReference type="RefSeq" id="WP_084560395.1">
    <property type="nucleotide sequence ID" value="NZ_FRCX01000020.1"/>
</dbReference>
<dbReference type="Gene3D" id="2.60.40.10">
    <property type="entry name" value="Immunoglobulins"/>
    <property type="match status" value="8"/>
</dbReference>
<evidence type="ECO:0000259" key="4">
    <source>
        <dbReference type="Pfam" id="PF19077"/>
    </source>
</evidence>
<dbReference type="Pfam" id="PF14252">
    <property type="entry name" value="DUF4347"/>
    <property type="match status" value="1"/>
</dbReference>
<feature type="domain" description="Bacterial Ig-like" evidence="4">
    <location>
        <begin position="1417"/>
        <end position="1512"/>
    </location>
</feature>
<dbReference type="InterPro" id="IPR025592">
    <property type="entry name" value="DUF4347"/>
</dbReference>
<dbReference type="InterPro" id="IPR014756">
    <property type="entry name" value="Ig_E-set"/>
</dbReference>
<dbReference type="Proteomes" id="UP000184339">
    <property type="component" value="Unassembled WGS sequence"/>
</dbReference>
<evidence type="ECO:0000256" key="1">
    <source>
        <dbReference type="SAM" id="MobiDB-lite"/>
    </source>
</evidence>
<dbReference type="Gene3D" id="1.10.3130.20">
    <property type="entry name" value="Phycobilisome linker domain"/>
    <property type="match status" value="1"/>
</dbReference>
<gene>
    <name evidence="5" type="ORF">SAMN05192549_12059</name>
</gene>
<dbReference type="Pfam" id="PF13946">
    <property type="entry name" value="DUF4214"/>
    <property type="match status" value="2"/>
</dbReference>
<feature type="domain" description="Bacterial Ig-like" evidence="4">
    <location>
        <begin position="1314"/>
        <end position="1411"/>
    </location>
</feature>
<dbReference type="InterPro" id="IPR013783">
    <property type="entry name" value="Ig-like_fold"/>
</dbReference>
<dbReference type="InterPro" id="IPR038255">
    <property type="entry name" value="PBS_linker_sf"/>
</dbReference>
<dbReference type="InterPro" id="IPR025282">
    <property type="entry name" value="DUF4214"/>
</dbReference>
<dbReference type="STRING" id="551987.SAMN05192549_12059"/>
<evidence type="ECO:0000313" key="6">
    <source>
        <dbReference type="Proteomes" id="UP000184339"/>
    </source>
</evidence>
<sequence>MSNRDLPLFHLTPRTPFLGGSGDGAACVRAAAPAANAGRKEALLIDTALEDRHVLAAGARPGMAIVEFDGQQDGLAQLVRWAAGTQDYDALHLVCHGAPARLQLGARTLDSAALNDVEVQAMLASLGMTLRQGASLMLYACQVAEGAQGVAFVAALSQALGVPVAAASGILGAGAWTLDHAPGVGQGIRAALAWPEYAHTLTVASTETTFNAPEIAGNQNYNYSQVSAGYATPYVLSASNVGSSGWDVVAQSSSNIALFAIRGIGFGTNGYGTAGEGDSSAIRVQADDVDYVTFKANASSYCFDLNEFYLRNNVAPAITVQAVNSSGATVGSAVTFSGLLANSYNRIDLSANTDFRGIYGFKVTFGPEQDAPYFDTIRITNITTAPVTLVSSAALSADTGSSTSDFVTKTAAQTISGSLSANLGATERVEVSFDGGASWQNATTYASGSSSWSTTTTLVGSGTFQARVTNSFGSTSAYSHSYTLDTVAPTTTVSGLSLSADTGTSSSDFITQTAAQNISATLSAGLGAGDVLYASKDNGATWTDISSSVSGTAVSWSTSLSGSSTLKFKVTDLAGNDGAIASQAYQIDTVAPTITVGSLSLSADTGASSSDFITQTAAQTISATLSTSLGAGDILYASKDNGATWTNISSSVSGTAVSWSTSLTGSSTLKFKVTDVAGNDGTVASQTYTIDTTAPAAPSTPDLAAGSDSGSSNTDNLTNNTTPTITGTAESGSTVTLYDSDGSTVLGTATATGGNWSVTASTLTPGTHNLSAKATDAAGNVSSASSTLAVTIDTSAPSALALSSASIVSTSATSGASIGTLSASDSNTITYALATGNGTNDADNGSFTMTGSTLSVGGATLTAGSYHVYLSATDAAGNVSHLAQTVTVLSVPTVSSIVRAGGASTTVAASASSATYTVTFSESVTGVDASDFVLTASGNAAGTIASVTGSGSIYTVTVNSLGGDGSLRLDLKSSGTGIQSGASVAIGSGYTAGQTYTLDHTAPAAPSTPDLAAGSDSGISSTDNITSNTTPTITGTAESGSTVTLYDSDGTTVLGTATATGGNWSITSSALTAGLHNLTTKATDAAGNVSAATSALAVTIDTAAPASVALSSTTAAVISSTSGAALATLSATDSTTVSYALATGNGTNDADNASFAISGTSLNVGGAALSAGTYHIYLSATDAAGNVSYLAQTILVQNAPAVLSIVRAGGASAGVAASATTVSYTVTFSESVTGVDASDFTLTSTGNASGTIASVTGSGATYTVTINTLGGDGNLRLDLNGSGTGIQNGGSVAISGGYISGQTYALDHSAPAAPTALAMTAGTDTGISHSDAITNNTTPTFTGVGEANAVVHLYDTDGTTLLGTATADGAGNWTITSSTLSAGNHTLSVKQTDAAGNVSTAGTGLAVVIDTSAAAPATPALASASDGGIVGDGITNVATPTITGAAEANAAITLYDTDGVTVLGTATADGSGHWSIVSSMLSDGNHTLTVQQTDRAGNVSTASAGLSLLIDTAAPSAPSAPTLAPASDSGTQGDNLTNIATPVLTGTAAANATVKLYDSNGTTVLGTATADGAGNWSITSSALSVGAHNLSAKQFDLAGNASPAGGTLSLTIEAPPTQPATTIDGVPVTQQPVSLPGGGSGMQIVVPIVSTTRSDNTGSANVADIPLVTSGASNLLMAQVAPGLGLTATGGASAPAGSSTEHLIQAILAATPDHPASDQGHLTGNGVTFLNQLASSAPLLVQTIVPSSGAGVTGAMLTLTGASSDQQHTALVIDASHIGAGNTLQLNTVNFAAIIGAANVSGNTNGQILTGDQASQQFTVAASNSSSVFAGGGSDLLRFSTPTAAAAAQSGGALHAGTAATSSILHGGLDTDTAQFSGASTDYVLVQHHAYLTVSSKSQPQQQAVLINVERLQFADTTLTVGHDDALTAVAGLYKDVLGRQADYLGIESWANAMQAGATLGQVALGIMTSQEGQQRNATVFNGDSAHDLELLYQAILGRHSDAAGLAAWQRVWNNGVSLETIADGFMHSQEIVQHQIAVTGWDFLV</sequence>
<dbReference type="EMBL" id="FRCX01000020">
    <property type="protein sequence ID" value="SHN44159.1"/>
    <property type="molecule type" value="Genomic_DNA"/>
</dbReference>
<dbReference type="Pfam" id="PF19077">
    <property type="entry name" value="Big_13"/>
    <property type="match status" value="5"/>
</dbReference>
<feature type="domain" description="DUF4214" evidence="2">
    <location>
        <begin position="1930"/>
        <end position="1975"/>
    </location>
</feature>
<feature type="domain" description="DUF4214" evidence="2">
    <location>
        <begin position="1990"/>
        <end position="2034"/>
    </location>
</feature>
<proteinExistence type="predicted"/>
<feature type="domain" description="Bacterial Ig-like" evidence="4">
    <location>
        <begin position="1518"/>
        <end position="1611"/>
    </location>
</feature>
<keyword evidence="6" id="KW-1185">Reference proteome</keyword>
<evidence type="ECO:0000259" key="3">
    <source>
        <dbReference type="Pfam" id="PF14252"/>
    </source>
</evidence>
<protein>
    <submittedName>
        <fullName evidence="5">Ig-like domain (Group 3)</fullName>
    </submittedName>
</protein>
<dbReference type="SUPFAM" id="SSF81296">
    <property type="entry name" value="E set domains"/>
    <property type="match status" value="1"/>
</dbReference>
<feature type="domain" description="Bacterial Ig-like" evidence="4">
    <location>
        <begin position="699"/>
        <end position="794"/>
    </location>
</feature>
<feature type="region of interest" description="Disordered" evidence="1">
    <location>
        <begin position="1002"/>
        <end position="1036"/>
    </location>
</feature>
<organism evidence="5 6">
    <name type="scientific">Duganella sacchari</name>
    <dbReference type="NCBI Taxonomy" id="551987"/>
    <lineage>
        <taxon>Bacteria</taxon>
        <taxon>Pseudomonadati</taxon>
        <taxon>Pseudomonadota</taxon>
        <taxon>Betaproteobacteria</taxon>
        <taxon>Burkholderiales</taxon>
        <taxon>Oxalobacteraceae</taxon>
        <taxon>Telluria group</taxon>
        <taxon>Duganella</taxon>
    </lineage>
</organism>
<accession>A0A1M7RDE7</accession>
<dbReference type="InterPro" id="IPR044016">
    <property type="entry name" value="Big_13"/>
</dbReference>
<name>A0A1M7RDE7_9BURK</name>
<feature type="compositionally biased region" description="Low complexity" evidence="1">
    <location>
        <begin position="706"/>
        <end position="728"/>
    </location>
</feature>
<feature type="region of interest" description="Disordered" evidence="1">
    <location>
        <begin position="692"/>
        <end position="732"/>
    </location>
</feature>
<feature type="domain" description="DUF4347" evidence="3">
    <location>
        <begin position="43"/>
        <end position="184"/>
    </location>
</feature>
<evidence type="ECO:0000259" key="2">
    <source>
        <dbReference type="Pfam" id="PF13946"/>
    </source>
</evidence>
<reference evidence="6" key="1">
    <citation type="submission" date="2016-11" db="EMBL/GenBank/DDBJ databases">
        <authorList>
            <person name="Varghese N."/>
            <person name="Submissions S."/>
        </authorList>
    </citation>
    <scope>NUCLEOTIDE SEQUENCE [LARGE SCALE GENOMIC DNA]</scope>
    <source>
        <strain evidence="6">Sac-22</strain>
    </source>
</reference>
<feature type="domain" description="Bacterial Ig-like" evidence="4">
    <location>
        <begin position="1007"/>
        <end position="1102"/>
    </location>
</feature>
<dbReference type="OrthoDB" id="6091599at2"/>
<feature type="compositionally biased region" description="Low complexity" evidence="1">
    <location>
        <begin position="1014"/>
        <end position="1036"/>
    </location>
</feature>
<evidence type="ECO:0000313" key="5">
    <source>
        <dbReference type="EMBL" id="SHN44159.1"/>
    </source>
</evidence>